<evidence type="ECO:0000313" key="11">
    <source>
        <dbReference type="Proteomes" id="UP000321638"/>
    </source>
</evidence>
<dbReference type="GO" id="GO:0051603">
    <property type="term" value="P:proteolysis involved in protein catabolic process"/>
    <property type="evidence" value="ECO:0007669"/>
    <property type="project" value="TreeGrafter"/>
</dbReference>
<evidence type="ECO:0000256" key="3">
    <source>
        <dbReference type="ARBA" id="ARBA00022723"/>
    </source>
</evidence>
<proteinExistence type="predicted"/>
<evidence type="ECO:0000256" key="6">
    <source>
        <dbReference type="ARBA" id="ARBA00023049"/>
    </source>
</evidence>
<gene>
    <name evidence="10" type="ORF">FHP25_17550</name>
</gene>
<protein>
    <submittedName>
        <fullName evidence="10">Tetratricopeptide repeat protein</fullName>
    </submittedName>
</protein>
<dbReference type="InterPro" id="IPR001915">
    <property type="entry name" value="Peptidase_M48"/>
</dbReference>
<keyword evidence="6" id="KW-0482">Metalloprotease</keyword>
<sequence length="467" mass="50865">MSLPGRIVTSILAVTTLSLALMAPALPAAAQRGDAIVLVRDAEIENAIRTMVAPILRAANLDANAVEVHLVQDRRINAFVAGGQRIFLNTGLIMRTESANQLLGVIAHEAGHIRGAHLVALQEALRNATAQMILETILAGAAMAASSTNRRPDGYSGGGQNPQNVPGPPGVPGAVRTLLSYTRGQEQQADQAGVTFLERAGMSPRGMLEVMRMLQQQERIYVGSGADPYLRTHPMSSERITFLEEAVARSRINTSDPPQYRELHARMVAKTLGYFEPQRAMQKYPQTDNSTAGRYGRAMALFRLGQPQAAIAMADQLIRENPRDPYFHEFKGDVLRESGQPAAAVGAYSQAVALLPRDAALRFGLGQAQFYARQQVAATKTLEQVVQMEPTNVAAWDLLQKAYDASGNTAMRDLAAAEYFYLQGHRSRAAFKAEAASRSLPRGTPAWLRAQDLKIAIDNDRNDKSRR</sequence>
<evidence type="ECO:0000256" key="8">
    <source>
        <dbReference type="SAM" id="SignalP"/>
    </source>
</evidence>
<dbReference type="InterPro" id="IPR011990">
    <property type="entry name" value="TPR-like_helical_dom_sf"/>
</dbReference>
<evidence type="ECO:0000256" key="7">
    <source>
        <dbReference type="SAM" id="MobiDB-lite"/>
    </source>
</evidence>
<evidence type="ECO:0000256" key="4">
    <source>
        <dbReference type="ARBA" id="ARBA00022801"/>
    </source>
</evidence>
<dbReference type="PANTHER" id="PTHR22726">
    <property type="entry name" value="METALLOENDOPEPTIDASE OMA1"/>
    <property type="match status" value="1"/>
</dbReference>
<feature type="chain" id="PRO_5022752786" evidence="8">
    <location>
        <begin position="31"/>
        <end position="467"/>
    </location>
</feature>
<keyword evidence="3" id="KW-0479">Metal-binding</keyword>
<dbReference type="OrthoDB" id="9814887at2"/>
<keyword evidence="5" id="KW-0862">Zinc</keyword>
<accession>A0A5C8PKT3</accession>
<dbReference type="InterPro" id="IPR051156">
    <property type="entry name" value="Mito/Outer_Membr_Metalloprot"/>
</dbReference>
<dbReference type="Proteomes" id="UP000321638">
    <property type="component" value="Unassembled WGS sequence"/>
</dbReference>
<feature type="region of interest" description="Disordered" evidence="7">
    <location>
        <begin position="148"/>
        <end position="170"/>
    </location>
</feature>
<dbReference type="SMART" id="SM00028">
    <property type="entry name" value="TPR"/>
    <property type="match status" value="3"/>
</dbReference>
<evidence type="ECO:0000313" key="10">
    <source>
        <dbReference type="EMBL" id="TXL74293.1"/>
    </source>
</evidence>
<dbReference type="GO" id="GO:0004222">
    <property type="term" value="F:metalloendopeptidase activity"/>
    <property type="evidence" value="ECO:0007669"/>
    <property type="project" value="InterPro"/>
</dbReference>
<dbReference type="CDD" id="cd07324">
    <property type="entry name" value="M48C_Oma1-like"/>
    <property type="match status" value="1"/>
</dbReference>
<evidence type="ECO:0000256" key="1">
    <source>
        <dbReference type="ARBA" id="ARBA00001947"/>
    </source>
</evidence>
<feature type="domain" description="Peptidase M48" evidence="9">
    <location>
        <begin position="46"/>
        <end position="246"/>
    </location>
</feature>
<keyword evidence="2" id="KW-0645">Protease</keyword>
<comment type="caution">
    <text evidence="10">The sequence shown here is derived from an EMBL/GenBank/DDBJ whole genome shotgun (WGS) entry which is preliminary data.</text>
</comment>
<dbReference type="PANTHER" id="PTHR22726:SF1">
    <property type="entry name" value="METALLOENDOPEPTIDASE OMA1, MITOCHONDRIAL"/>
    <property type="match status" value="1"/>
</dbReference>
<evidence type="ECO:0000259" key="9">
    <source>
        <dbReference type="Pfam" id="PF01435"/>
    </source>
</evidence>
<evidence type="ECO:0000256" key="5">
    <source>
        <dbReference type="ARBA" id="ARBA00022833"/>
    </source>
</evidence>
<comment type="cofactor">
    <cofactor evidence="1">
        <name>Zn(2+)</name>
        <dbReference type="ChEBI" id="CHEBI:29105"/>
    </cofactor>
</comment>
<organism evidence="10 11">
    <name type="scientific">Vineibacter terrae</name>
    <dbReference type="NCBI Taxonomy" id="2586908"/>
    <lineage>
        <taxon>Bacteria</taxon>
        <taxon>Pseudomonadati</taxon>
        <taxon>Pseudomonadota</taxon>
        <taxon>Alphaproteobacteria</taxon>
        <taxon>Hyphomicrobiales</taxon>
        <taxon>Vineibacter</taxon>
    </lineage>
</organism>
<dbReference type="Gene3D" id="3.30.2010.10">
    <property type="entry name" value="Metalloproteases ('zincins'), catalytic domain"/>
    <property type="match status" value="1"/>
</dbReference>
<dbReference type="GO" id="GO:0046872">
    <property type="term" value="F:metal ion binding"/>
    <property type="evidence" value="ECO:0007669"/>
    <property type="project" value="UniProtKB-KW"/>
</dbReference>
<dbReference type="Gene3D" id="1.25.40.10">
    <property type="entry name" value="Tetratricopeptide repeat domain"/>
    <property type="match status" value="1"/>
</dbReference>
<dbReference type="Pfam" id="PF13432">
    <property type="entry name" value="TPR_16"/>
    <property type="match status" value="1"/>
</dbReference>
<name>A0A5C8PKT3_9HYPH</name>
<keyword evidence="4" id="KW-0378">Hydrolase</keyword>
<dbReference type="EMBL" id="VDUZ01000019">
    <property type="protein sequence ID" value="TXL74293.1"/>
    <property type="molecule type" value="Genomic_DNA"/>
</dbReference>
<evidence type="ECO:0000256" key="2">
    <source>
        <dbReference type="ARBA" id="ARBA00022670"/>
    </source>
</evidence>
<dbReference type="Pfam" id="PF01435">
    <property type="entry name" value="Peptidase_M48"/>
    <property type="match status" value="1"/>
</dbReference>
<feature type="signal peptide" evidence="8">
    <location>
        <begin position="1"/>
        <end position="30"/>
    </location>
</feature>
<keyword evidence="11" id="KW-1185">Reference proteome</keyword>
<dbReference type="AlphaFoldDB" id="A0A5C8PKT3"/>
<dbReference type="GO" id="GO:0016020">
    <property type="term" value="C:membrane"/>
    <property type="evidence" value="ECO:0007669"/>
    <property type="project" value="TreeGrafter"/>
</dbReference>
<keyword evidence="8" id="KW-0732">Signal</keyword>
<dbReference type="SUPFAM" id="SSF48452">
    <property type="entry name" value="TPR-like"/>
    <property type="match status" value="1"/>
</dbReference>
<reference evidence="10 11" key="1">
    <citation type="submission" date="2019-06" db="EMBL/GenBank/DDBJ databases">
        <title>New taxonomy in bacterial strain CC-CFT640, isolated from vineyard.</title>
        <authorList>
            <person name="Lin S.-Y."/>
            <person name="Tsai C.-F."/>
            <person name="Young C.-C."/>
        </authorList>
    </citation>
    <scope>NUCLEOTIDE SEQUENCE [LARGE SCALE GENOMIC DNA]</scope>
    <source>
        <strain evidence="10 11">CC-CFT640</strain>
    </source>
</reference>
<dbReference type="InterPro" id="IPR019734">
    <property type="entry name" value="TPR_rpt"/>
</dbReference>